<evidence type="ECO:0000256" key="3">
    <source>
        <dbReference type="SAM" id="Coils"/>
    </source>
</evidence>
<evidence type="ECO:0000256" key="2">
    <source>
        <dbReference type="HAMAP-Rule" id="MF_00274"/>
    </source>
</evidence>
<dbReference type="GO" id="GO:0043590">
    <property type="term" value="C:bacterial nucleoid"/>
    <property type="evidence" value="ECO:0007669"/>
    <property type="project" value="UniProtKB-UniRule"/>
</dbReference>
<proteinExistence type="inferred from homology"/>
<dbReference type="GO" id="GO:0003677">
    <property type="term" value="F:DNA binding"/>
    <property type="evidence" value="ECO:0007669"/>
    <property type="project" value="UniProtKB-UniRule"/>
</dbReference>
<name>A0A1N6VBT2_9FLAO</name>
<reference evidence="5" key="1">
    <citation type="submission" date="2017-01" db="EMBL/GenBank/DDBJ databases">
        <authorList>
            <person name="Varghese N."/>
            <person name="Submissions S."/>
        </authorList>
    </citation>
    <scope>NUCLEOTIDE SEQUENCE [LARGE SCALE GENOMIC DNA]</scope>
    <source>
        <strain evidence="5">DSM 15366</strain>
    </source>
</reference>
<dbReference type="PIRSF" id="PIRSF004555">
    <property type="entry name" value="UCP004555"/>
    <property type="match status" value="1"/>
</dbReference>
<dbReference type="SUPFAM" id="SSF82607">
    <property type="entry name" value="YbaB-like"/>
    <property type="match status" value="1"/>
</dbReference>
<accession>A0A1N6VBT2</accession>
<dbReference type="PANTHER" id="PTHR33449">
    <property type="entry name" value="NUCLEOID-ASSOCIATED PROTEIN YBAB"/>
    <property type="match status" value="1"/>
</dbReference>
<keyword evidence="1 2" id="KW-0238">DNA-binding</keyword>
<keyword evidence="3" id="KW-0175">Coiled coil</keyword>
<dbReference type="PANTHER" id="PTHR33449:SF1">
    <property type="entry name" value="NUCLEOID-ASSOCIATED PROTEIN YBAB"/>
    <property type="match status" value="1"/>
</dbReference>
<dbReference type="InterPro" id="IPR004401">
    <property type="entry name" value="YbaB/EbfC"/>
</dbReference>
<evidence type="ECO:0000256" key="1">
    <source>
        <dbReference type="ARBA" id="ARBA00023125"/>
    </source>
</evidence>
<sequence length="124" mass="13944">MPLFLVFLHAKSKIEIMFGDMMGMMGKLKETQKKVEETKKRLDTVSLEEKSNDGLISITITANREIKKIAIDDSLLQDKEQLEDYLILTLNKAIQNATRVNETELAAAAKDGMPNIPGMDSLFK</sequence>
<dbReference type="STRING" id="228959.SAMN05421797_10369"/>
<dbReference type="EMBL" id="FTMA01000003">
    <property type="protein sequence ID" value="SIQ75292.1"/>
    <property type="molecule type" value="Genomic_DNA"/>
</dbReference>
<protein>
    <recommendedName>
        <fullName evidence="2">Nucleoid-associated protein SAMN05421797_10369</fullName>
    </recommendedName>
</protein>
<comment type="similarity">
    <text evidence="2">Belongs to the YbaB/EbfC family.</text>
</comment>
<dbReference type="HAMAP" id="MF_00274">
    <property type="entry name" value="DNA_YbaB_EbfC"/>
    <property type="match status" value="1"/>
</dbReference>
<gene>
    <name evidence="4" type="ORF">SAMN05421797_10369</name>
</gene>
<comment type="subunit">
    <text evidence="2">Homodimer.</text>
</comment>
<evidence type="ECO:0000313" key="5">
    <source>
        <dbReference type="Proteomes" id="UP000186953"/>
    </source>
</evidence>
<dbReference type="Proteomes" id="UP000186953">
    <property type="component" value="Unassembled WGS sequence"/>
</dbReference>
<dbReference type="AlphaFoldDB" id="A0A1N6VBT2"/>
<organism evidence="4 5">
    <name type="scientific">Maribacter ulvicola</name>
    <dbReference type="NCBI Taxonomy" id="228959"/>
    <lineage>
        <taxon>Bacteria</taxon>
        <taxon>Pseudomonadati</taxon>
        <taxon>Bacteroidota</taxon>
        <taxon>Flavobacteriia</taxon>
        <taxon>Flavobacteriales</taxon>
        <taxon>Flavobacteriaceae</taxon>
        <taxon>Maribacter</taxon>
    </lineage>
</organism>
<evidence type="ECO:0000313" key="4">
    <source>
        <dbReference type="EMBL" id="SIQ75292.1"/>
    </source>
</evidence>
<keyword evidence="2" id="KW-0963">Cytoplasm</keyword>
<dbReference type="InterPro" id="IPR036894">
    <property type="entry name" value="YbaB-like_sf"/>
</dbReference>
<dbReference type="Gene3D" id="3.30.1310.10">
    <property type="entry name" value="Nucleoid-associated protein YbaB-like domain"/>
    <property type="match status" value="1"/>
</dbReference>
<dbReference type="NCBIfam" id="TIGR00103">
    <property type="entry name" value="DNA_YbaB_EbfC"/>
    <property type="match status" value="1"/>
</dbReference>
<feature type="coiled-coil region" evidence="3">
    <location>
        <begin position="21"/>
        <end position="48"/>
    </location>
</feature>
<comment type="function">
    <text evidence="2">Binds to DNA and alters its conformation. May be involved in regulation of gene expression, nucleoid organization and DNA protection.</text>
</comment>
<dbReference type="Pfam" id="PF02575">
    <property type="entry name" value="YbaB_DNA_bd"/>
    <property type="match status" value="1"/>
</dbReference>
<keyword evidence="5" id="KW-1185">Reference proteome</keyword>
<dbReference type="GO" id="GO:0005829">
    <property type="term" value="C:cytosol"/>
    <property type="evidence" value="ECO:0007669"/>
    <property type="project" value="TreeGrafter"/>
</dbReference>
<comment type="subcellular location">
    <subcellularLocation>
        <location evidence="2">Cytoplasm</location>
        <location evidence="2">Nucleoid</location>
    </subcellularLocation>
</comment>